<evidence type="ECO:0000256" key="1">
    <source>
        <dbReference type="SAM" id="SignalP"/>
    </source>
</evidence>
<comment type="caution">
    <text evidence="2">The sequence shown here is derived from an EMBL/GenBank/DDBJ whole genome shotgun (WGS) entry which is preliminary data.</text>
</comment>
<keyword evidence="3" id="KW-1185">Reference proteome</keyword>
<feature type="signal peptide" evidence="1">
    <location>
        <begin position="1"/>
        <end position="17"/>
    </location>
</feature>
<keyword evidence="1" id="KW-0732">Signal</keyword>
<reference evidence="3" key="1">
    <citation type="submission" date="2022-10" db="EMBL/GenBank/DDBJ databases">
        <title>Genome assembly of Pristionchus species.</title>
        <authorList>
            <person name="Yoshida K."/>
            <person name="Sommer R.J."/>
        </authorList>
    </citation>
    <scope>NUCLEOTIDE SEQUENCE [LARGE SCALE GENOMIC DNA]</scope>
    <source>
        <strain evidence="3">RS5460</strain>
    </source>
</reference>
<organism evidence="2 3">
    <name type="scientific">Pristionchus mayeri</name>
    <dbReference type="NCBI Taxonomy" id="1317129"/>
    <lineage>
        <taxon>Eukaryota</taxon>
        <taxon>Metazoa</taxon>
        <taxon>Ecdysozoa</taxon>
        <taxon>Nematoda</taxon>
        <taxon>Chromadorea</taxon>
        <taxon>Rhabditida</taxon>
        <taxon>Rhabditina</taxon>
        <taxon>Diplogasteromorpha</taxon>
        <taxon>Diplogasteroidea</taxon>
        <taxon>Neodiplogasteridae</taxon>
        <taxon>Pristionchus</taxon>
    </lineage>
</organism>
<evidence type="ECO:0000313" key="2">
    <source>
        <dbReference type="EMBL" id="GMR50448.1"/>
    </source>
</evidence>
<protein>
    <recommendedName>
        <fullName evidence="4">Chondroitin proteoglycan 4 domain-containing protein</fullName>
    </recommendedName>
</protein>
<accession>A0AAN5CTC2</accession>
<dbReference type="Proteomes" id="UP001328107">
    <property type="component" value="Unassembled WGS sequence"/>
</dbReference>
<evidence type="ECO:0008006" key="4">
    <source>
        <dbReference type="Google" id="ProtNLM"/>
    </source>
</evidence>
<evidence type="ECO:0000313" key="3">
    <source>
        <dbReference type="Proteomes" id="UP001328107"/>
    </source>
</evidence>
<name>A0AAN5CTC2_9BILA</name>
<dbReference type="EMBL" id="BTRK01000004">
    <property type="protein sequence ID" value="GMR50448.1"/>
    <property type="molecule type" value="Genomic_DNA"/>
</dbReference>
<dbReference type="PANTHER" id="PTHR34401">
    <property type="entry name" value="PROTEIN CBG12388-RELATED"/>
    <property type="match status" value="1"/>
</dbReference>
<feature type="chain" id="PRO_5042902430" description="Chondroitin proteoglycan 4 domain-containing protein" evidence="1">
    <location>
        <begin position="18"/>
        <end position="237"/>
    </location>
</feature>
<gene>
    <name evidence="2" type="ORF">PMAYCL1PPCAC_20643</name>
</gene>
<dbReference type="PANTHER" id="PTHR34401:SF6">
    <property type="entry name" value="DUF19 DOMAIN-CONTAINING PROTEIN"/>
    <property type="match status" value="1"/>
</dbReference>
<sequence>MNLHLALLLLILPVAIASPRRTTIETMVKRVTKKVVHYLQPQCQCTQVAECKKEAVGKASSCFDECDSHLKSFHDQTSADIMQCFNTPSNMKNSVAAEDCLFNEMDDFCHSGSGEKYVMPSNFSEAVGFELKMGPSEDEIPDVPYFKKVLKQFKVFESFFECSKKCIHREISACFERKDCAVVLPPKDHLKPIYEKCNGHTPQMSAAVLSTCQCLAHRKRVNSLYGICPIISNPIVV</sequence>
<proteinExistence type="predicted"/>
<dbReference type="AlphaFoldDB" id="A0AAN5CTC2"/>